<evidence type="ECO:0000256" key="7">
    <source>
        <dbReference type="ARBA" id="ARBA00023136"/>
    </source>
</evidence>
<dbReference type="InterPro" id="IPR035906">
    <property type="entry name" value="MetI-like_sf"/>
</dbReference>
<dbReference type="CDD" id="cd06261">
    <property type="entry name" value="TM_PBP2"/>
    <property type="match status" value="1"/>
</dbReference>
<protein>
    <submittedName>
        <fullName evidence="11">ABC transporter permease</fullName>
    </submittedName>
</protein>
<evidence type="ECO:0000256" key="3">
    <source>
        <dbReference type="ARBA" id="ARBA00022448"/>
    </source>
</evidence>
<dbReference type="InterPro" id="IPR000515">
    <property type="entry name" value="MetI-like"/>
</dbReference>
<evidence type="ECO:0000256" key="5">
    <source>
        <dbReference type="ARBA" id="ARBA00022989"/>
    </source>
</evidence>
<organism evidence="11 12">
    <name type="scientific">Flavivirga spongiicola</name>
    <dbReference type="NCBI Taxonomy" id="421621"/>
    <lineage>
        <taxon>Bacteria</taxon>
        <taxon>Pseudomonadati</taxon>
        <taxon>Bacteroidota</taxon>
        <taxon>Flavobacteriia</taxon>
        <taxon>Flavobacteriales</taxon>
        <taxon>Flavobacteriaceae</taxon>
        <taxon>Flavivirga</taxon>
    </lineage>
</organism>
<feature type="domain" description="ABC transmembrane type-1" evidence="10">
    <location>
        <begin position="42"/>
        <end position="242"/>
    </location>
</feature>
<evidence type="ECO:0000259" key="10">
    <source>
        <dbReference type="PROSITE" id="PS50928"/>
    </source>
</evidence>
<dbReference type="EMBL" id="JAODOP010000004">
    <property type="protein sequence ID" value="MEF3832363.1"/>
    <property type="molecule type" value="Genomic_DNA"/>
</dbReference>
<evidence type="ECO:0000256" key="8">
    <source>
        <dbReference type="ARBA" id="ARBA00025323"/>
    </source>
</evidence>
<dbReference type="PANTHER" id="PTHR30406">
    <property type="entry name" value="SULFATE TRANSPORT SYSTEM PERMEASE PROTEIN"/>
    <property type="match status" value="1"/>
</dbReference>
<evidence type="ECO:0000256" key="2">
    <source>
        <dbReference type="ARBA" id="ARBA00011779"/>
    </source>
</evidence>
<name>A0ABU7XPB5_9FLAO</name>
<dbReference type="InterPro" id="IPR005667">
    <property type="entry name" value="Sulph_transpt2"/>
</dbReference>
<evidence type="ECO:0000256" key="9">
    <source>
        <dbReference type="RuleBase" id="RU363032"/>
    </source>
</evidence>
<keyword evidence="5 9" id="KW-1133">Transmembrane helix</keyword>
<comment type="similarity">
    <text evidence="9">Belongs to the binding-protein-dependent transport system permease family.</text>
</comment>
<comment type="subunit">
    <text evidence="2">The complex is composed of two ATP-binding proteins (CysA), two transmembrane proteins (CysT and CysW) and a solute-binding protein (CysP).</text>
</comment>
<feature type="transmembrane region" description="Helical" evidence="9">
    <location>
        <begin position="80"/>
        <end position="103"/>
    </location>
</feature>
<dbReference type="PANTHER" id="PTHR30406:SF8">
    <property type="entry name" value="SULFATE TRANSPORT SYSTEM PERMEASE PROTEIN CYST"/>
    <property type="match status" value="1"/>
</dbReference>
<reference evidence="11 12" key="1">
    <citation type="submission" date="2022-09" db="EMBL/GenBank/DDBJ databases">
        <title>Genome sequencing of Flavivirga sp. MEBiC05379.</title>
        <authorList>
            <person name="Oh H.-M."/>
            <person name="Kwon K.K."/>
            <person name="Park M.J."/>
            <person name="Yang S.-H."/>
        </authorList>
    </citation>
    <scope>NUCLEOTIDE SEQUENCE [LARGE SCALE GENOMIC DNA]</scope>
    <source>
        <strain evidence="11 12">MEBiC05379</strain>
    </source>
</reference>
<sequence length="252" mass="27771">MMGVIASTYIVLILAMMLADMSYTSPGHILEALQSEEIQYAIKLSLITCTVTMILSVLVAIPLGYFMARFEFRFKKFIDAVLDIPIVLPPLVIGLSLLILFQTAPGQFIESHMRITYTVYSVVIAQFMVACAFAVRTMYVTFIQINNRQEQVALTLGCNQSQSFFYILLPQAKNGILTAASLAWARALGEFGPILIFSGATRMRTEVLPTTVFLEMSVGNIEAAVAVSLIMIVSGFAVLMIVRLFGDKNTVL</sequence>
<dbReference type="PROSITE" id="PS50928">
    <property type="entry name" value="ABC_TM1"/>
    <property type="match status" value="1"/>
</dbReference>
<feature type="transmembrane region" description="Helical" evidence="9">
    <location>
        <begin position="223"/>
        <end position="246"/>
    </location>
</feature>
<evidence type="ECO:0000313" key="12">
    <source>
        <dbReference type="Proteomes" id="UP001337305"/>
    </source>
</evidence>
<dbReference type="SUPFAM" id="SSF161098">
    <property type="entry name" value="MetI-like"/>
    <property type="match status" value="1"/>
</dbReference>
<dbReference type="Gene3D" id="1.10.3720.10">
    <property type="entry name" value="MetI-like"/>
    <property type="match status" value="1"/>
</dbReference>
<keyword evidence="7 9" id="KW-0472">Membrane</keyword>
<evidence type="ECO:0000256" key="4">
    <source>
        <dbReference type="ARBA" id="ARBA00022692"/>
    </source>
</evidence>
<evidence type="ECO:0000256" key="6">
    <source>
        <dbReference type="ARBA" id="ARBA00023032"/>
    </source>
</evidence>
<feature type="transmembrane region" description="Helical" evidence="9">
    <location>
        <begin position="115"/>
        <end position="135"/>
    </location>
</feature>
<keyword evidence="3 9" id="KW-0813">Transport</keyword>
<comment type="caution">
    <text evidence="11">The sequence shown here is derived from an EMBL/GenBank/DDBJ whole genome shotgun (WGS) entry which is preliminary data.</text>
</comment>
<feature type="transmembrane region" description="Helical" evidence="9">
    <location>
        <begin position="40"/>
        <end position="68"/>
    </location>
</feature>
<dbReference type="RefSeq" id="WP_303304744.1">
    <property type="nucleotide sequence ID" value="NZ_JAODOP010000004.1"/>
</dbReference>
<keyword evidence="4 9" id="KW-0812">Transmembrane</keyword>
<dbReference type="Pfam" id="PF00528">
    <property type="entry name" value="BPD_transp_1"/>
    <property type="match status" value="1"/>
</dbReference>
<dbReference type="Proteomes" id="UP001337305">
    <property type="component" value="Unassembled WGS sequence"/>
</dbReference>
<accession>A0ABU7XPB5</accession>
<comment type="subcellular location">
    <subcellularLocation>
        <location evidence="1 9">Cell membrane</location>
        <topology evidence="1 9">Multi-pass membrane protein</topology>
    </subcellularLocation>
</comment>
<evidence type="ECO:0000313" key="11">
    <source>
        <dbReference type="EMBL" id="MEF3832363.1"/>
    </source>
</evidence>
<keyword evidence="6" id="KW-0764">Sulfate transport</keyword>
<comment type="function">
    <text evidence="8">Part of the ABC transporter complex CysAWTP (TC 3.A.1.6.1) involved in sulfate/thiosulfate import. Probably responsible for the translocation of the substrate across the membrane.</text>
</comment>
<gene>
    <name evidence="11" type="ORF">N1F79_04425</name>
</gene>
<proteinExistence type="inferred from homology"/>
<evidence type="ECO:0000256" key="1">
    <source>
        <dbReference type="ARBA" id="ARBA00004651"/>
    </source>
</evidence>
<keyword evidence="12" id="KW-1185">Reference proteome</keyword>